<dbReference type="CDD" id="cd24052">
    <property type="entry name" value="ASKHA_NBD_HpPPX-GppA-like"/>
    <property type="match status" value="1"/>
</dbReference>
<evidence type="ECO:0000313" key="9">
    <source>
        <dbReference type="Proteomes" id="UP000013523"/>
    </source>
</evidence>
<evidence type="ECO:0000313" key="8">
    <source>
        <dbReference type="EMBL" id="AGK98052.1"/>
    </source>
</evidence>
<feature type="domain" description="Ppx/GppA phosphatase C-terminal" evidence="7">
    <location>
        <begin position="316"/>
        <end position="459"/>
    </location>
</feature>
<keyword evidence="4" id="KW-0378">Hydrolase</keyword>
<organism evidence="8 9">
    <name type="scientific">Clostridium pasteurianum BC1</name>
    <dbReference type="NCBI Taxonomy" id="86416"/>
    <lineage>
        <taxon>Bacteria</taxon>
        <taxon>Bacillati</taxon>
        <taxon>Bacillota</taxon>
        <taxon>Clostridia</taxon>
        <taxon>Eubacteriales</taxon>
        <taxon>Clostridiaceae</taxon>
        <taxon>Clostridium</taxon>
    </lineage>
</organism>
<evidence type="ECO:0000256" key="5">
    <source>
        <dbReference type="ARBA" id="ARBA00047607"/>
    </source>
</evidence>
<evidence type="ECO:0000256" key="3">
    <source>
        <dbReference type="ARBA" id="ARBA00020416"/>
    </source>
</evidence>
<dbReference type="OrthoDB" id="9807195at2"/>
<evidence type="ECO:0000256" key="2">
    <source>
        <dbReference type="ARBA" id="ARBA00012451"/>
    </source>
</evidence>
<dbReference type="EMBL" id="CP003261">
    <property type="protein sequence ID" value="AGK98052.1"/>
    <property type="molecule type" value="Genomic_DNA"/>
</dbReference>
<keyword evidence="9" id="KW-1185">Reference proteome</keyword>
<sequence length="501" mass="56842">MNKRIGIIDIGSNSVRLLLADIGDKNSIRIINELKEYLRLGDGLDENRILSEEKIELTLKTLTTYKNICTAFEVSEITAVATEAIRSAKNQREFLDKIETSIGLKITVLTGIEEAYYDYFSTINSMTVDNALIIDIGGASTELILVKHRKLMNSISIPFGAINLIKKFEINDILEEDKESILKNFLIKQFNDLEWLKEAKGYTLIGIGGSIRTLGKIHRKSINYPLNLMHNYHMKNTDIISIYNLVKSKNNAQRRKIKGLSSDRADIFVGAAAAISTLIEFCSIEDVIISRNGIREGLLYSHICKDNIPIKDVLDFSINTLLMNHNSNFRHAEHIYHLMNSLYSDLKPLIKSSCSLHNIVKTSAMLHHIGSNITYYFHYKHSLYMILNSQINGLSHRELVMSACITASHRDDSFPINYSEYKTIITKEDLETIRQLGLLLRLAENLDKSMISIVKNIKCIIDEDTVIIKTISNAMPTLEIKEALTSADEFKDIFGKKLYIV</sequence>
<evidence type="ECO:0000259" key="6">
    <source>
        <dbReference type="Pfam" id="PF02541"/>
    </source>
</evidence>
<proteinExistence type="inferred from homology"/>
<dbReference type="GO" id="GO:0006793">
    <property type="term" value="P:phosphorus metabolic process"/>
    <property type="evidence" value="ECO:0007669"/>
    <property type="project" value="InterPro"/>
</dbReference>
<dbReference type="SUPFAM" id="SSF109604">
    <property type="entry name" value="HD-domain/PDEase-like"/>
    <property type="match status" value="1"/>
</dbReference>
<dbReference type="InterPro" id="IPR043129">
    <property type="entry name" value="ATPase_NBD"/>
</dbReference>
<dbReference type="STRING" id="86416.Clopa_3246"/>
<dbReference type="SUPFAM" id="SSF53067">
    <property type="entry name" value="Actin-like ATPase domain"/>
    <property type="match status" value="2"/>
</dbReference>
<dbReference type="Pfam" id="PF02541">
    <property type="entry name" value="Ppx-GppA"/>
    <property type="match status" value="1"/>
</dbReference>
<accession>R4K4I2</accession>
<dbReference type="HOGENOM" id="CLU_025908_4_2_9"/>
<gene>
    <name evidence="8" type="ORF">Clopa_3246</name>
</gene>
<feature type="domain" description="Ppx/GppA phosphatase N-terminal" evidence="6">
    <location>
        <begin position="24"/>
        <end position="303"/>
    </location>
</feature>
<dbReference type="Pfam" id="PF21447">
    <property type="entry name" value="Ppx-GppA_III"/>
    <property type="match status" value="1"/>
</dbReference>
<dbReference type="Proteomes" id="UP000013523">
    <property type="component" value="Chromosome"/>
</dbReference>
<name>R4K4I2_CLOPA</name>
<dbReference type="GO" id="GO:0006357">
    <property type="term" value="P:regulation of transcription by RNA polymerase II"/>
    <property type="evidence" value="ECO:0007669"/>
    <property type="project" value="TreeGrafter"/>
</dbReference>
<dbReference type="Gene3D" id="3.30.420.40">
    <property type="match status" value="1"/>
</dbReference>
<dbReference type="PANTHER" id="PTHR30005">
    <property type="entry name" value="EXOPOLYPHOSPHATASE"/>
    <property type="match status" value="1"/>
</dbReference>
<dbReference type="GO" id="GO:0004309">
    <property type="term" value="F:exopolyphosphatase activity"/>
    <property type="evidence" value="ECO:0007669"/>
    <property type="project" value="UniProtKB-EC"/>
</dbReference>
<dbReference type="KEGG" id="cpas:Clopa_3246"/>
<dbReference type="InterPro" id="IPR048950">
    <property type="entry name" value="Ppx_GppA_C"/>
</dbReference>
<dbReference type="RefSeq" id="WP_015616338.1">
    <property type="nucleotide sequence ID" value="NC_021182.1"/>
</dbReference>
<dbReference type="PATRIC" id="fig|86416.3.peg.3237"/>
<dbReference type="InterPro" id="IPR030673">
    <property type="entry name" value="PyroPPase_GppA_Ppx"/>
</dbReference>
<dbReference type="PIRSF" id="PIRSF001267">
    <property type="entry name" value="Pyrophosphatase_GppA_Ppx"/>
    <property type="match status" value="1"/>
</dbReference>
<reference evidence="8 9" key="1">
    <citation type="submission" date="2012-01" db="EMBL/GenBank/DDBJ databases">
        <title>Complete sequence of chromosome of Clostridium pasteurianum BC1.</title>
        <authorList>
            <consortium name="US DOE Joint Genome Institute"/>
            <person name="Lucas S."/>
            <person name="Han J."/>
            <person name="Lapidus A."/>
            <person name="Cheng J.-F."/>
            <person name="Goodwin L."/>
            <person name="Pitluck S."/>
            <person name="Peters L."/>
            <person name="Mikhailova N."/>
            <person name="Teshima H."/>
            <person name="Detter J.C."/>
            <person name="Han C."/>
            <person name="Tapia R."/>
            <person name="Land M."/>
            <person name="Hauser L."/>
            <person name="Kyrpides N."/>
            <person name="Ivanova N."/>
            <person name="Pagani I."/>
            <person name="Dunn J."/>
            <person name="Taghavi S."/>
            <person name="Francis A."/>
            <person name="van der Lelie D."/>
            <person name="Woyke T."/>
        </authorList>
    </citation>
    <scope>NUCLEOTIDE SEQUENCE [LARGE SCALE GENOMIC DNA]</scope>
    <source>
        <strain evidence="8 9">BC1</strain>
    </source>
</reference>
<dbReference type="InterPro" id="IPR022371">
    <property type="entry name" value="Exopolyphosphatase"/>
</dbReference>
<comment type="similarity">
    <text evidence="1">Belongs to the GppA/Ppx family.</text>
</comment>
<dbReference type="eggNOG" id="COG0248">
    <property type="taxonomic scope" value="Bacteria"/>
</dbReference>
<dbReference type="InterPro" id="IPR050273">
    <property type="entry name" value="GppA/Ppx_hydrolase"/>
</dbReference>
<evidence type="ECO:0000256" key="4">
    <source>
        <dbReference type="ARBA" id="ARBA00022801"/>
    </source>
</evidence>
<comment type="catalytic activity">
    <reaction evidence="5">
        <text>[phosphate](n) + H2O = [phosphate](n-1) + phosphate + H(+)</text>
        <dbReference type="Rhea" id="RHEA:21528"/>
        <dbReference type="Rhea" id="RHEA-COMP:9859"/>
        <dbReference type="Rhea" id="RHEA-COMP:14279"/>
        <dbReference type="ChEBI" id="CHEBI:15377"/>
        <dbReference type="ChEBI" id="CHEBI:15378"/>
        <dbReference type="ChEBI" id="CHEBI:16838"/>
        <dbReference type="ChEBI" id="CHEBI:43474"/>
        <dbReference type="EC" id="3.6.1.11"/>
    </reaction>
</comment>
<evidence type="ECO:0000256" key="1">
    <source>
        <dbReference type="ARBA" id="ARBA00007125"/>
    </source>
</evidence>
<dbReference type="Gene3D" id="1.10.3210.10">
    <property type="entry name" value="Hypothetical protein af1432"/>
    <property type="match status" value="1"/>
</dbReference>
<dbReference type="EC" id="3.6.1.11" evidence="2"/>
<evidence type="ECO:0000259" key="7">
    <source>
        <dbReference type="Pfam" id="PF21447"/>
    </source>
</evidence>
<dbReference type="AlphaFoldDB" id="R4K4I2"/>
<protein>
    <recommendedName>
        <fullName evidence="3">Exopolyphosphatase</fullName>
        <ecNumber evidence="2">3.6.1.11</ecNumber>
    </recommendedName>
</protein>
<dbReference type="NCBIfam" id="TIGR03706">
    <property type="entry name" value="exo_poly_only"/>
    <property type="match status" value="1"/>
</dbReference>
<dbReference type="PANTHER" id="PTHR30005:SF0">
    <property type="entry name" value="RETROGRADE REGULATION PROTEIN 2"/>
    <property type="match status" value="1"/>
</dbReference>
<dbReference type="Gene3D" id="3.30.420.150">
    <property type="entry name" value="Exopolyphosphatase. Domain 2"/>
    <property type="match status" value="1"/>
</dbReference>
<dbReference type="InterPro" id="IPR003695">
    <property type="entry name" value="Ppx_GppA_N"/>
</dbReference>